<dbReference type="GO" id="GO:0008270">
    <property type="term" value="F:zinc ion binding"/>
    <property type="evidence" value="ECO:0007669"/>
    <property type="project" value="UniProtKB-KW"/>
</dbReference>
<protein>
    <submittedName>
        <fullName evidence="5">Tripartite motif-containing protein 2</fullName>
    </submittedName>
</protein>
<dbReference type="RefSeq" id="XP_018027663.1">
    <property type="nucleotide sequence ID" value="XM_018172174.2"/>
</dbReference>
<sequence>MNSHVEVASDEEEEERSPPSSSVMDLIRNQLSATCVAVYGGPKSVIMQSQGLKYPVGVMELPDHSVLVCDTFNHRLVRFEEDGKYYHIIKGTPPMCNPSAAVLIPEIIRAPGDHVPAEPFFAVKDKFNIHVYNSNYDQIDIIQRLKHPYGLTMDDKGILVTVETGGNLPVITKINLVTKMLTRVPFNLVPNEQKRLSSKPRFIAYHQDDVLVVVDLGLDLVAMVAMEDGSVLRTFGSPGSGPGQFRDPSGVVCDEDGFIIIGDSRNHRVQIFSETGEFMCVLPVDRPLRRPSGLFLTPCGHLIVINYWENNVVKYKLSVAVQGC</sequence>
<gene>
    <name evidence="5" type="primary">LOC108682918</name>
</gene>
<proteinExistence type="predicted"/>
<reference evidence="5" key="1">
    <citation type="submission" date="2025-08" db="UniProtKB">
        <authorList>
            <consortium name="RefSeq"/>
        </authorList>
    </citation>
    <scope>IDENTIFICATION</scope>
    <source>
        <tissue evidence="5">Whole organism</tissue>
    </source>
</reference>
<feature type="region of interest" description="Disordered" evidence="3">
    <location>
        <begin position="1"/>
        <end position="23"/>
    </location>
</feature>
<evidence type="ECO:0000256" key="2">
    <source>
        <dbReference type="PROSITE-ProRule" id="PRU00504"/>
    </source>
</evidence>
<organism evidence="4 5">
    <name type="scientific">Hyalella azteca</name>
    <name type="common">Amphipod</name>
    <dbReference type="NCBI Taxonomy" id="294128"/>
    <lineage>
        <taxon>Eukaryota</taxon>
        <taxon>Metazoa</taxon>
        <taxon>Ecdysozoa</taxon>
        <taxon>Arthropoda</taxon>
        <taxon>Crustacea</taxon>
        <taxon>Multicrustacea</taxon>
        <taxon>Malacostraca</taxon>
        <taxon>Eumalacostraca</taxon>
        <taxon>Peracarida</taxon>
        <taxon>Amphipoda</taxon>
        <taxon>Senticaudata</taxon>
        <taxon>Talitrida</taxon>
        <taxon>Talitroidea</taxon>
        <taxon>Hyalellidae</taxon>
        <taxon>Hyalella</taxon>
    </lineage>
</organism>
<dbReference type="KEGG" id="hazt:108682918"/>
<evidence type="ECO:0000313" key="4">
    <source>
        <dbReference type="Proteomes" id="UP000694843"/>
    </source>
</evidence>
<dbReference type="PANTHER" id="PTHR24104">
    <property type="entry name" value="E3 UBIQUITIN-PROTEIN LIGASE NHLRC1-RELATED"/>
    <property type="match status" value="1"/>
</dbReference>
<dbReference type="GO" id="GO:0061630">
    <property type="term" value="F:ubiquitin protein ligase activity"/>
    <property type="evidence" value="ECO:0007669"/>
    <property type="project" value="TreeGrafter"/>
</dbReference>
<dbReference type="GO" id="GO:0000209">
    <property type="term" value="P:protein polyubiquitination"/>
    <property type="evidence" value="ECO:0007669"/>
    <property type="project" value="TreeGrafter"/>
</dbReference>
<dbReference type="Pfam" id="PF01436">
    <property type="entry name" value="NHL"/>
    <property type="match status" value="1"/>
</dbReference>
<dbReference type="AlphaFoldDB" id="A0A8B7PN86"/>
<dbReference type="InterPro" id="IPR011042">
    <property type="entry name" value="6-blade_b-propeller_TolB-like"/>
</dbReference>
<feature type="repeat" description="NHL" evidence="2">
    <location>
        <begin position="232"/>
        <end position="275"/>
    </location>
</feature>
<dbReference type="InterPro" id="IPR050952">
    <property type="entry name" value="TRIM-NHL_E3_ligases"/>
</dbReference>
<dbReference type="InterPro" id="IPR001258">
    <property type="entry name" value="NHL_repeat"/>
</dbReference>
<dbReference type="Proteomes" id="UP000694843">
    <property type="component" value="Unplaced"/>
</dbReference>
<dbReference type="SUPFAM" id="SSF101898">
    <property type="entry name" value="NHL repeat"/>
    <property type="match status" value="1"/>
</dbReference>
<dbReference type="GO" id="GO:0043161">
    <property type="term" value="P:proteasome-mediated ubiquitin-dependent protein catabolic process"/>
    <property type="evidence" value="ECO:0007669"/>
    <property type="project" value="TreeGrafter"/>
</dbReference>
<evidence type="ECO:0000256" key="3">
    <source>
        <dbReference type="SAM" id="MobiDB-lite"/>
    </source>
</evidence>
<dbReference type="PROSITE" id="PS51125">
    <property type="entry name" value="NHL"/>
    <property type="match status" value="1"/>
</dbReference>
<name>A0A8B7PN86_HYAAZ</name>
<accession>A0A8B7PN86</accession>
<keyword evidence="4" id="KW-1185">Reference proteome</keyword>
<dbReference type="OMA" id="IVINYWE"/>
<dbReference type="PANTHER" id="PTHR24104:SF25">
    <property type="entry name" value="PROTEIN LIN-41"/>
    <property type="match status" value="1"/>
</dbReference>
<dbReference type="CDD" id="cd05819">
    <property type="entry name" value="NHL"/>
    <property type="match status" value="1"/>
</dbReference>
<evidence type="ECO:0000313" key="5">
    <source>
        <dbReference type="RefSeq" id="XP_018027663.1"/>
    </source>
</evidence>
<evidence type="ECO:0000256" key="1">
    <source>
        <dbReference type="ARBA" id="ARBA00022737"/>
    </source>
</evidence>
<dbReference type="OrthoDB" id="342730at2759"/>
<dbReference type="Gene3D" id="2.120.10.30">
    <property type="entry name" value="TolB, C-terminal domain"/>
    <property type="match status" value="2"/>
</dbReference>
<keyword evidence="1" id="KW-0677">Repeat</keyword>
<dbReference type="GeneID" id="108682918"/>